<dbReference type="Gene3D" id="3.40.50.1980">
    <property type="entry name" value="Nitrogenase molybdenum iron protein domain"/>
    <property type="match status" value="2"/>
</dbReference>
<dbReference type="SUPFAM" id="SSF53807">
    <property type="entry name" value="Helical backbone' metal receptor"/>
    <property type="match status" value="1"/>
</dbReference>
<evidence type="ECO:0000256" key="6">
    <source>
        <dbReference type="ARBA" id="ARBA00023125"/>
    </source>
</evidence>
<keyword evidence="3" id="KW-0813">Transport</keyword>
<dbReference type="InterPro" id="IPR009057">
    <property type="entry name" value="Homeodomain-like_sf"/>
</dbReference>
<dbReference type="InterPro" id="IPR037923">
    <property type="entry name" value="HTH-like"/>
</dbReference>
<keyword evidence="4" id="KW-0732">Signal</keyword>
<evidence type="ECO:0000313" key="11">
    <source>
        <dbReference type="Proteomes" id="UP001519887"/>
    </source>
</evidence>
<protein>
    <submittedName>
        <fullName evidence="10">AraC family transcriptional regulator</fullName>
    </submittedName>
</protein>
<reference evidence="10 11" key="1">
    <citation type="submission" date="2021-07" db="EMBL/GenBank/DDBJ databases">
        <title>Paenibacillus radiodurans sp. nov., isolated from the southeastern edge of Tengger Desert.</title>
        <authorList>
            <person name="Zhang G."/>
        </authorList>
    </citation>
    <scope>NUCLEOTIDE SEQUENCE [LARGE SCALE GENOMIC DNA]</scope>
    <source>
        <strain evidence="10 11">CCM 7311</strain>
    </source>
</reference>
<comment type="caution">
    <text evidence="10">The sequence shown here is derived from an EMBL/GenBank/DDBJ whole genome shotgun (WGS) entry which is preliminary data.</text>
</comment>
<evidence type="ECO:0000259" key="9">
    <source>
        <dbReference type="PROSITE" id="PS50983"/>
    </source>
</evidence>
<comment type="similarity">
    <text evidence="2">Belongs to the bacterial solute-binding protein 8 family.</text>
</comment>
<dbReference type="InterPro" id="IPR051313">
    <property type="entry name" value="Bact_iron-sidero_bind"/>
</dbReference>
<feature type="domain" description="Fe/B12 periplasmic-binding" evidence="9">
    <location>
        <begin position="280"/>
        <end position="542"/>
    </location>
</feature>
<dbReference type="Pfam" id="PF01497">
    <property type="entry name" value="Peripla_BP_2"/>
    <property type="match status" value="1"/>
</dbReference>
<dbReference type="SUPFAM" id="SSF51215">
    <property type="entry name" value="Regulatory protein AraC"/>
    <property type="match status" value="1"/>
</dbReference>
<dbReference type="SMART" id="SM00342">
    <property type="entry name" value="HTH_ARAC"/>
    <property type="match status" value="1"/>
</dbReference>
<dbReference type="SUPFAM" id="SSF46689">
    <property type="entry name" value="Homeodomain-like"/>
    <property type="match status" value="2"/>
</dbReference>
<keyword evidence="5" id="KW-0805">Transcription regulation</keyword>
<dbReference type="Proteomes" id="UP001519887">
    <property type="component" value="Unassembled WGS sequence"/>
</dbReference>
<name>A0ABS7C0S1_9BACL</name>
<dbReference type="InterPro" id="IPR018062">
    <property type="entry name" value="HTH_AraC-typ_CS"/>
</dbReference>
<accession>A0ABS7C0S1</accession>
<dbReference type="Pfam" id="PF12833">
    <property type="entry name" value="HTH_18"/>
    <property type="match status" value="1"/>
</dbReference>
<dbReference type="Gene3D" id="1.10.10.60">
    <property type="entry name" value="Homeodomain-like"/>
    <property type="match status" value="2"/>
</dbReference>
<dbReference type="InterPro" id="IPR002491">
    <property type="entry name" value="ABC_transptr_periplasmic_BD"/>
</dbReference>
<dbReference type="PROSITE" id="PS50983">
    <property type="entry name" value="FE_B12_PBP"/>
    <property type="match status" value="1"/>
</dbReference>
<dbReference type="PRINTS" id="PR00032">
    <property type="entry name" value="HTHARAC"/>
</dbReference>
<feature type="domain" description="HTH araC/xylS-type" evidence="8">
    <location>
        <begin position="177"/>
        <end position="276"/>
    </location>
</feature>
<dbReference type="PROSITE" id="PS00041">
    <property type="entry name" value="HTH_ARAC_FAMILY_1"/>
    <property type="match status" value="1"/>
</dbReference>
<evidence type="ECO:0000259" key="8">
    <source>
        <dbReference type="PROSITE" id="PS01124"/>
    </source>
</evidence>
<dbReference type="PANTHER" id="PTHR30532:SF1">
    <property type="entry name" value="IRON(3+)-HYDROXAMATE-BINDING PROTEIN FHUD"/>
    <property type="match status" value="1"/>
</dbReference>
<dbReference type="InterPro" id="IPR020449">
    <property type="entry name" value="Tscrpt_reg_AraC-type_HTH"/>
</dbReference>
<evidence type="ECO:0000256" key="3">
    <source>
        <dbReference type="ARBA" id="ARBA00022448"/>
    </source>
</evidence>
<comment type="subcellular location">
    <subcellularLocation>
        <location evidence="1">Cell envelope</location>
    </subcellularLocation>
</comment>
<dbReference type="InterPro" id="IPR018060">
    <property type="entry name" value="HTH_AraC"/>
</dbReference>
<gene>
    <name evidence="10" type="ORF">K0U00_10750</name>
</gene>
<evidence type="ECO:0000256" key="4">
    <source>
        <dbReference type="ARBA" id="ARBA00022729"/>
    </source>
</evidence>
<dbReference type="PROSITE" id="PS01124">
    <property type="entry name" value="HTH_ARAC_FAMILY_2"/>
    <property type="match status" value="1"/>
</dbReference>
<keyword evidence="6" id="KW-0238">DNA-binding</keyword>
<evidence type="ECO:0000256" key="7">
    <source>
        <dbReference type="ARBA" id="ARBA00023163"/>
    </source>
</evidence>
<organism evidence="10 11">
    <name type="scientific">Paenibacillus sepulcri</name>
    <dbReference type="NCBI Taxonomy" id="359917"/>
    <lineage>
        <taxon>Bacteria</taxon>
        <taxon>Bacillati</taxon>
        <taxon>Bacillota</taxon>
        <taxon>Bacilli</taxon>
        <taxon>Bacillales</taxon>
        <taxon>Paenibacillaceae</taxon>
        <taxon>Paenibacillus</taxon>
    </lineage>
</organism>
<dbReference type="EMBL" id="JAHZIK010000210">
    <property type="protein sequence ID" value="MBW7454508.1"/>
    <property type="molecule type" value="Genomic_DNA"/>
</dbReference>
<keyword evidence="11" id="KW-1185">Reference proteome</keyword>
<dbReference type="PANTHER" id="PTHR30532">
    <property type="entry name" value="IRON III DICITRATE-BINDING PERIPLASMIC PROTEIN"/>
    <property type="match status" value="1"/>
</dbReference>
<evidence type="ECO:0000313" key="10">
    <source>
        <dbReference type="EMBL" id="MBW7454508.1"/>
    </source>
</evidence>
<evidence type="ECO:0000256" key="5">
    <source>
        <dbReference type="ARBA" id="ARBA00023015"/>
    </source>
</evidence>
<dbReference type="RefSeq" id="WP_210046846.1">
    <property type="nucleotide sequence ID" value="NZ_JBHLVU010000020.1"/>
</dbReference>
<evidence type="ECO:0000256" key="2">
    <source>
        <dbReference type="ARBA" id="ARBA00008814"/>
    </source>
</evidence>
<proteinExistence type="inferred from homology"/>
<keyword evidence="7" id="KW-0804">Transcription</keyword>
<sequence length="543" mass="61916">MNNKREIDLQHSAAGLICYKLLNVGIVKSSLRSPLQARHFVETKSHLLILSTARSGQLVIDGRPCPLRPGAVFVCSPGQLVEVTNYSGSESGLLLLYFQIHVLLPEDGAVPHPEAAFPFLGEALVSRTSLVIQLFDMISSNWNEGVSSARLRCEAGLLELLSLVLGYQEQQVALALESARLELERHYRSEITIDRLAGIAGLSRYHFMRLFKERYGKGVMEYRTDLRLMEAKQLMEGPAALPLSSIAYQIGYKNENYFSSLFKKQTGIAPAVYQRNQKCRIAAYSWINFGQLLALQIIPFAAPFDQYWTDYYRNRYKYEVKVPLSHQYEFNREALRKAEPDSIIAMDGLVPPEEQEKLRRIAPALFLSSEEDWRQHLLRIAEFLGRTEEALQWLNRYNRKAAAVREQLKPVVSGDTVLVLLISRDQLHVWGSRAGTVLYDDLQLAMPQAVADFEWKKPIGLHELEAFHADRILLHVEGDDVSQAAWSKLSQRDGWRNLKAVRENRVHLISGYPWFEVPWSEYTADNYDRFIGEVPGLFDSGPF</sequence>
<evidence type="ECO:0000256" key="1">
    <source>
        <dbReference type="ARBA" id="ARBA00004196"/>
    </source>
</evidence>